<evidence type="ECO:0000256" key="5">
    <source>
        <dbReference type="ARBA" id="ARBA00022989"/>
    </source>
</evidence>
<feature type="transmembrane region" description="Helical" evidence="7">
    <location>
        <begin position="203"/>
        <end position="227"/>
    </location>
</feature>
<feature type="transmembrane region" description="Helical" evidence="7">
    <location>
        <begin position="486"/>
        <end position="504"/>
    </location>
</feature>
<dbReference type="PANTHER" id="PTHR42770">
    <property type="entry name" value="AMINO ACID TRANSPORTER-RELATED"/>
    <property type="match status" value="1"/>
</dbReference>
<dbReference type="AlphaFoldDB" id="A0A0F4LFT3"/>
<feature type="transmembrane region" description="Helical" evidence="7">
    <location>
        <begin position="39"/>
        <end position="58"/>
    </location>
</feature>
<dbReference type="Gene3D" id="1.20.1740.10">
    <property type="entry name" value="Amino acid/polyamine transporter I"/>
    <property type="match status" value="1"/>
</dbReference>
<feature type="transmembrane region" description="Helical" evidence="7">
    <location>
        <begin position="12"/>
        <end position="32"/>
    </location>
</feature>
<feature type="transmembrane region" description="Helical" evidence="7">
    <location>
        <begin position="524"/>
        <end position="544"/>
    </location>
</feature>
<feature type="transmembrane region" description="Helical" evidence="7">
    <location>
        <begin position="341"/>
        <end position="363"/>
    </location>
</feature>
<dbReference type="PIRSF" id="PIRSF006060">
    <property type="entry name" value="AA_transporter"/>
    <property type="match status" value="1"/>
</dbReference>
<dbReference type="PANTHER" id="PTHR42770:SF15">
    <property type="entry name" value="GLUTAMATE_GAMMA-AMINOBUTYRATE ANTIPORTER-RELATED"/>
    <property type="match status" value="1"/>
</dbReference>
<protein>
    <submittedName>
        <fullName evidence="8">Amino acid permease</fullName>
    </submittedName>
</protein>
<keyword evidence="2" id="KW-0813">Transport</keyword>
<keyword evidence="4 7" id="KW-0812">Transmembrane</keyword>
<reference evidence="8 9" key="1">
    <citation type="submission" date="2015-01" db="EMBL/GenBank/DDBJ databases">
        <title>Comparative genomics of the lactic acid bacteria isolated from the honey bee gut.</title>
        <authorList>
            <person name="Ellegaard K.M."/>
            <person name="Tamarit D."/>
            <person name="Javelind E."/>
            <person name="Olofsson T."/>
            <person name="Andersson S.G."/>
            <person name="Vasquez A."/>
        </authorList>
    </citation>
    <scope>NUCLEOTIDE SEQUENCE [LARGE SCALE GENOMIC DNA]</scope>
    <source>
        <strain evidence="8 9">Hma8</strain>
    </source>
</reference>
<evidence type="ECO:0000256" key="7">
    <source>
        <dbReference type="SAM" id="Phobius"/>
    </source>
</evidence>
<evidence type="ECO:0000256" key="1">
    <source>
        <dbReference type="ARBA" id="ARBA00004651"/>
    </source>
</evidence>
<feature type="transmembrane region" description="Helical" evidence="7">
    <location>
        <begin position="162"/>
        <end position="183"/>
    </location>
</feature>
<dbReference type="EMBL" id="JXLI01000009">
    <property type="protein sequence ID" value="KJY57178.1"/>
    <property type="molecule type" value="Genomic_DNA"/>
</dbReference>
<keyword evidence="3" id="KW-1003">Cell membrane</keyword>
<comment type="subcellular location">
    <subcellularLocation>
        <location evidence="1">Cell membrane</location>
        <topology evidence="1">Multi-pass membrane protein</topology>
    </subcellularLocation>
</comment>
<evidence type="ECO:0000313" key="9">
    <source>
        <dbReference type="Proteomes" id="UP000033531"/>
    </source>
</evidence>
<comment type="caution">
    <text evidence="8">The sequence shown here is derived from an EMBL/GenBank/DDBJ whole genome shotgun (WGS) entry which is preliminary data.</text>
</comment>
<dbReference type="HOGENOM" id="CLU_020854_0_1_9"/>
<proteinExistence type="predicted"/>
<dbReference type="InterPro" id="IPR050367">
    <property type="entry name" value="APC_superfamily"/>
</dbReference>
<dbReference type="PATRIC" id="fig|1218507.3.peg.875"/>
<keyword evidence="6 7" id="KW-0472">Membrane</keyword>
<gene>
    <name evidence="8" type="ORF">JF74_07060</name>
</gene>
<dbReference type="Proteomes" id="UP000033531">
    <property type="component" value="Unassembled WGS sequence"/>
</dbReference>
<dbReference type="GO" id="GO:0005886">
    <property type="term" value="C:plasma membrane"/>
    <property type="evidence" value="ECO:0007669"/>
    <property type="project" value="UniProtKB-SubCell"/>
</dbReference>
<evidence type="ECO:0000256" key="3">
    <source>
        <dbReference type="ARBA" id="ARBA00022475"/>
    </source>
</evidence>
<feature type="transmembrane region" description="Helical" evidence="7">
    <location>
        <begin position="239"/>
        <end position="262"/>
    </location>
</feature>
<feature type="transmembrane region" description="Helical" evidence="7">
    <location>
        <begin position="446"/>
        <end position="466"/>
    </location>
</feature>
<evidence type="ECO:0000256" key="6">
    <source>
        <dbReference type="ARBA" id="ARBA00023136"/>
    </source>
</evidence>
<feature type="transmembrane region" description="Helical" evidence="7">
    <location>
        <begin position="296"/>
        <end position="321"/>
    </location>
</feature>
<evidence type="ECO:0000256" key="4">
    <source>
        <dbReference type="ARBA" id="ARBA00022692"/>
    </source>
</evidence>
<dbReference type="STRING" id="1218507.JF74_07060"/>
<evidence type="ECO:0000256" key="2">
    <source>
        <dbReference type="ARBA" id="ARBA00022448"/>
    </source>
</evidence>
<dbReference type="GO" id="GO:0022857">
    <property type="term" value="F:transmembrane transporter activity"/>
    <property type="evidence" value="ECO:0007669"/>
    <property type="project" value="InterPro"/>
</dbReference>
<dbReference type="OrthoDB" id="92719at2"/>
<evidence type="ECO:0000313" key="8">
    <source>
        <dbReference type="EMBL" id="KJY57178.1"/>
    </source>
</evidence>
<feature type="transmembrane region" description="Helical" evidence="7">
    <location>
        <begin position="414"/>
        <end position="434"/>
    </location>
</feature>
<keyword evidence="5 7" id="KW-1133">Transmembrane helix</keyword>
<feature type="transmembrane region" description="Helical" evidence="7">
    <location>
        <begin position="369"/>
        <end position="393"/>
    </location>
</feature>
<dbReference type="InterPro" id="IPR002293">
    <property type="entry name" value="AA/rel_permease1"/>
</dbReference>
<sequence length="553" mass="62494">MEEINSNKKYISWPVLTLMAFCTVIGLDDIMYNFQNQGMPVVTSWIIMCLFYVIPYSLMVGQLGSVFNNEGGGLSSWVRGTNGEFLGYFTAWTYWAASIPYAVDSANEIIVDIGWALTGSEKFQSQISNTKFALMTFAMFIIFIIVEHYFSHSMEVLSTIGGGLMLIMTLMFVFLAFLGLAKSGGHMATQPFTWRTLIPKFDMHYWTTIAMLIYALNGCELVAPYVTKMKKPKSDFPKAMIALALMTIFLTVFGSFALGIYFNSYHIPNDLKMNGAYYVFDMVGHQYGLGKTLLYVWAWTSVFYNAALLAVLLDAMTRMLISDTGDKYMPQFLQKKDKNGLPINGYILTVSLSAFIMLLGIFLPDMNDIFNWLLNLNGIISPGVTCWIFFSFMQIRKNSQKFTSDYVFIKNDKLGYLAGLFLLIVTAAATILGIVPQDIKKFSGYWWYELIINIVAIIVLIGLGAILPSIRRREEEYGIAFNKKQWTTIFVLIIGSIIFDLYLGEKNTLFHNAAINFGQIKIGLNIVMIIIETILAILVCWLVGRRKPTQVSN</sequence>
<dbReference type="Pfam" id="PF13520">
    <property type="entry name" value="AA_permease_2"/>
    <property type="match status" value="1"/>
</dbReference>
<organism evidence="8 9">
    <name type="scientific">Lactobacillus melliventris</name>
    <dbReference type="NCBI Taxonomy" id="1218507"/>
    <lineage>
        <taxon>Bacteria</taxon>
        <taxon>Bacillati</taxon>
        <taxon>Bacillota</taxon>
        <taxon>Bacilli</taxon>
        <taxon>Lactobacillales</taxon>
        <taxon>Lactobacillaceae</taxon>
        <taxon>Lactobacillus</taxon>
    </lineage>
</organism>
<name>A0A0F4LFT3_9LACO</name>
<accession>A0A0F4LFT3</accession>
<feature type="transmembrane region" description="Helical" evidence="7">
    <location>
        <begin position="132"/>
        <end position="150"/>
    </location>
</feature>